<name>A0A8T2UAF4_CERRI</name>
<evidence type="ECO:0000259" key="1">
    <source>
        <dbReference type="PROSITE" id="PS51382"/>
    </source>
</evidence>
<dbReference type="Pfam" id="PF03105">
    <property type="entry name" value="SPX"/>
    <property type="match status" value="1"/>
</dbReference>
<feature type="domain" description="SPX" evidence="1">
    <location>
        <begin position="1"/>
        <end position="198"/>
    </location>
</feature>
<dbReference type="InterPro" id="IPR004331">
    <property type="entry name" value="SPX_dom"/>
</dbReference>
<dbReference type="OrthoDB" id="6493944at2759"/>
<dbReference type="Proteomes" id="UP000825935">
    <property type="component" value="Chromosome 9"/>
</dbReference>
<evidence type="ECO:0000313" key="2">
    <source>
        <dbReference type="EMBL" id="KAH7429489.1"/>
    </source>
</evidence>
<organism evidence="2 3">
    <name type="scientific">Ceratopteris richardii</name>
    <name type="common">Triangle waterfern</name>
    <dbReference type="NCBI Taxonomy" id="49495"/>
    <lineage>
        <taxon>Eukaryota</taxon>
        <taxon>Viridiplantae</taxon>
        <taxon>Streptophyta</taxon>
        <taxon>Embryophyta</taxon>
        <taxon>Tracheophyta</taxon>
        <taxon>Polypodiopsida</taxon>
        <taxon>Polypodiidae</taxon>
        <taxon>Polypodiales</taxon>
        <taxon>Pteridineae</taxon>
        <taxon>Pteridaceae</taxon>
        <taxon>Parkerioideae</taxon>
        <taxon>Ceratopteris</taxon>
    </lineage>
</organism>
<dbReference type="OMA" id="VVFHGEM"/>
<gene>
    <name evidence="2" type="ORF">KP509_09G052100</name>
</gene>
<evidence type="ECO:0000313" key="3">
    <source>
        <dbReference type="Proteomes" id="UP000825935"/>
    </source>
</evidence>
<keyword evidence="3" id="KW-1185">Reference proteome</keyword>
<dbReference type="GO" id="GO:0016036">
    <property type="term" value="P:cellular response to phosphate starvation"/>
    <property type="evidence" value="ECO:0007669"/>
    <property type="project" value="InterPro"/>
</dbReference>
<accession>A0A8T2UAF4</accession>
<dbReference type="PROSITE" id="PS51382">
    <property type="entry name" value="SPX"/>
    <property type="match status" value="1"/>
</dbReference>
<proteinExistence type="predicted"/>
<sequence>MKFGKLIQALIEDALPTWKDKYLAYKRLKKRLNALLAESVRAAEERHGSIYADEGADFYGSQRSLSGKRTRQMYGQDRRVKKRNLVNDEEFRRLLEEEFKRLLEVELEKMNDFVVEKEEEFVMRFQLFNEEIEKWKEAIKANDWTQLNLINLQKDVVVFHGEMVLLKNYSSLNYRGLVKIVKKHDRLTGAWLQLSFMPIVRRQPFYSVEIVSRLVKECENNLLSLFPSYSGESTGQRSFETDTQESAFEGDSVFSQDVISQIHRNTLAALQTIKHMNRGSSTYNFLSLPSFEDNEDRASVVDEE</sequence>
<dbReference type="PANTHER" id="PTHR45978:SF7">
    <property type="entry name" value="SPX DOMAIN-CONTAINING PROTEIN 4"/>
    <property type="match status" value="1"/>
</dbReference>
<protein>
    <recommendedName>
        <fullName evidence="1">SPX domain-containing protein</fullName>
    </recommendedName>
</protein>
<comment type="caution">
    <text evidence="2">The sequence shown here is derived from an EMBL/GenBank/DDBJ whole genome shotgun (WGS) entry which is preliminary data.</text>
</comment>
<dbReference type="PANTHER" id="PTHR45978">
    <property type="entry name" value="SPX DOMAIN-CONTAINING PROTEIN 3"/>
    <property type="match status" value="1"/>
</dbReference>
<reference evidence="2" key="1">
    <citation type="submission" date="2021-08" db="EMBL/GenBank/DDBJ databases">
        <title>WGS assembly of Ceratopteris richardii.</title>
        <authorList>
            <person name="Marchant D.B."/>
            <person name="Chen G."/>
            <person name="Jenkins J."/>
            <person name="Shu S."/>
            <person name="Leebens-Mack J."/>
            <person name="Grimwood J."/>
            <person name="Schmutz J."/>
            <person name="Soltis P."/>
            <person name="Soltis D."/>
            <person name="Chen Z.-H."/>
        </authorList>
    </citation>
    <scope>NUCLEOTIDE SEQUENCE</scope>
    <source>
        <strain evidence="2">Whitten #5841</strain>
        <tissue evidence="2">Leaf</tissue>
    </source>
</reference>
<dbReference type="EMBL" id="CM035414">
    <property type="protein sequence ID" value="KAH7429489.1"/>
    <property type="molecule type" value="Genomic_DNA"/>
</dbReference>
<dbReference type="AlphaFoldDB" id="A0A8T2UAF4"/>
<dbReference type="InterPro" id="IPR031142">
    <property type="entry name" value="SPX_prot"/>
</dbReference>